<dbReference type="EMBL" id="BMWZ01000003">
    <property type="protein sequence ID" value="GGZ78760.1"/>
    <property type="molecule type" value="Genomic_DNA"/>
</dbReference>
<keyword evidence="2" id="KW-1185">Reference proteome</keyword>
<dbReference type="RefSeq" id="WP_189360194.1">
    <property type="nucleotide sequence ID" value="NZ_BMWZ01000003.1"/>
</dbReference>
<reference evidence="1" key="1">
    <citation type="journal article" date="2014" name="Int. J. Syst. Evol. Microbiol.">
        <title>Complete genome sequence of Corynebacterium casei LMG S-19264T (=DSM 44701T), isolated from a smear-ripened cheese.</title>
        <authorList>
            <consortium name="US DOE Joint Genome Institute (JGI-PGF)"/>
            <person name="Walter F."/>
            <person name="Albersmeier A."/>
            <person name="Kalinowski J."/>
            <person name="Ruckert C."/>
        </authorList>
    </citation>
    <scope>NUCLEOTIDE SEQUENCE</scope>
    <source>
        <strain evidence="1">KCTC 12710</strain>
    </source>
</reference>
<dbReference type="AlphaFoldDB" id="A0A918R0A7"/>
<organism evidence="1 2">
    <name type="scientific">Algibacter mikhailovii</name>
    <dbReference type="NCBI Taxonomy" id="425498"/>
    <lineage>
        <taxon>Bacteria</taxon>
        <taxon>Pseudomonadati</taxon>
        <taxon>Bacteroidota</taxon>
        <taxon>Flavobacteriia</taxon>
        <taxon>Flavobacteriales</taxon>
        <taxon>Flavobacteriaceae</taxon>
        <taxon>Algibacter</taxon>
    </lineage>
</organism>
<evidence type="ECO:0000313" key="1">
    <source>
        <dbReference type="EMBL" id="GGZ78760.1"/>
    </source>
</evidence>
<evidence type="ECO:0008006" key="3">
    <source>
        <dbReference type="Google" id="ProtNLM"/>
    </source>
</evidence>
<reference evidence="1" key="2">
    <citation type="submission" date="2020-09" db="EMBL/GenBank/DDBJ databases">
        <authorList>
            <person name="Sun Q."/>
            <person name="Kim S."/>
        </authorList>
    </citation>
    <scope>NUCLEOTIDE SEQUENCE</scope>
    <source>
        <strain evidence="1">KCTC 12710</strain>
    </source>
</reference>
<dbReference type="Gene3D" id="2.40.160.60">
    <property type="entry name" value="Outer membrane protein transport protein (OMPP1/FadL/TodX)"/>
    <property type="match status" value="1"/>
</dbReference>
<accession>A0A918R0A7</accession>
<proteinExistence type="predicted"/>
<comment type="caution">
    <text evidence="1">The sequence shown here is derived from an EMBL/GenBank/DDBJ whole genome shotgun (WGS) entry which is preliminary data.</text>
</comment>
<dbReference type="SUPFAM" id="SSF56935">
    <property type="entry name" value="Porins"/>
    <property type="match status" value="1"/>
</dbReference>
<gene>
    <name evidence="1" type="ORF">GCM10007028_15260</name>
</gene>
<name>A0A918R0A7_9FLAO</name>
<dbReference type="Proteomes" id="UP000636004">
    <property type="component" value="Unassembled WGS sequence"/>
</dbReference>
<protein>
    <recommendedName>
        <fullName evidence="3">Long-chain fatty acid transport protein</fullName>
    </recommendedName>
</protein>
<sequence length="468" mass="51955">MRSIQWFVFILFFALSIGYAQEGNYKFNNFGNRSILLAGNVTGSVSDLGLTYYNPSFLANSDNVGFSLNAKAYQLVNVKLTGPNQEGAQLSNTSFNSASTMAGGVFNLFNTRFAYSYLNKSNNNVNLNYSSNYLNDAILEQFPDAQDHNAKINLNSNLKDHWTGGSWAYKFNKNLSLGVSAFVSIYSYRGNSALSHVVQSTNNEVAYYQDVVGFNQKSYGLFLKLGANYKFPKFHLGLNINLPYLEVVSEGGFSYSKIVSGVGPQYNTYLDYSFDNLSAQRKEPLGISLGAGIPINRGKIHLNIDYVNGLSNYNKIDIPDIDIGTGELSPINFDESRKAVINFGIGAEYTLRDNLKAYGGLSTDFNAYDNSANIFDLAASENKPINIGEDFLHVSLGVDWKLKWLSIISGITYSNSESNFFSPYTIDFGDTSIDNEPNTELKYTRWQFVVGIDVPILNKKIKNFGIGQ</sequence>
<evidence type="ECO:0000313" key="2">
    <source>
        <dbReference type="Proteomes" id="UP000636004"/>
    </source>
</evidence>